<feature type="region of interest" description="Disordered" evidence="8">
    <location>
        <begin position="581"/>
        <end position="614"/>
    </location>
</feature>
<evidence type="ECO:0000256" key="5">
    <source>
        <dbReference type="ARBA" id="ARBA00022803"/>
    </source>
</evidence>
<dbReference type="Pfam" id="PF13424">
    <property type="entry name" value="TPR_12"/>
    <property type="match status" value="1"/>
</dbReference>
<dbReference type="SUPFAM" id="SSF48452">
    <property type="entry name" value="TPR-like"/>
    <property type="match status" value="2"/>
</dbReference>
<keyword evidence="4" id="KW-0833">Ubl conjugation pathway</keyword>
<evidence type="ECO:0000256" key="3">
    <source>
        <dbReference type="ARBA" id="ARBA00022776"/>
    </source>
</evidence>
<organism evidence="9 10">
    <name type="scientific">Tothia fuscella</name>
    <dbReference type="NCBI Taxonomy" id="1048955"/>
    <lineage>
        <taxon>Eukaryota</taxon>
        <taxon>Fungi</taxon>
        <taxon>Dikarya</taxon>
        <taxon>Ascomycota</taxon>
        <taxon>Pezizomycotina</taxon>
        <taxon>Dothideomycetes</taxon>
        <taxon>Pleosporomycetidae</taxon>
        <taxon>Venturiales</taxon>
        <taxon>Cylindrosympodiaceae</taxon>
        <taxon>Tothia</taxon>
    </lineage>
</organism>
<dbReference type="EMBL" id="MU007009">
    <property type="protein sequence ID" value="KAF2436915.1"/>
    <property type="molecule type" value="Genomic_DNA"/>
</dbReference>
<dbReference type="PANTHER" id="PTHR12558">
    <property type="entry name" value="CELL DIVISION CYCLE 16,23,27"/>
    <property type="match status" value="1"/>
</dbReference>
<dbReference type="InterPro" id="IPR019734">
    <property type="entry name" value="TPR_rpt"/>
</dbReference>
<feature type="repeat" description="TPR" evidence="7">
    <location>
        <begin position="475"/>
        <end position="508"/>
    </location>
</feature>
<dbReference type="GO" id="GO:0045842">
    <property type="term" value="P:positive regulation of mitotic metaphase/anaphase transition"/>
    <property type="evidence" value="ECO:0007669"/>
    <property type="project" value="TreeGrafter"/>
</dbReference>
<protein>
    <submittedName>
        <fullName evidence="9">Cell division cycle protein-like protein</fullName>
    </submittedName>
</protein>
<evidence type="ECO:0000313" key="9">
    <source>
        <dbReference type="EMBL" id="KAF2436915.1"/>
    </source>
</evidence>
<dbReference type="GO" id="GO:0051301">
    <property type="term" value="P:cell division"/>
    <property type="evidence" value="ECO:0007669"/>
    <property type="project" value="UniProtKB-KW"/>
</dbReference>
<dbReference type="OrthoDB" id="10006270at2759"/>
<keyword evidence="6" id="KW-0131">Cell cycle</keyword>
<dbReference type="PROSITE" id="PS50005">
    <property type="entry name" value="TPR"/>
    <property type="match status" value="3"/>
</dbReference>
<dbReference type="GO" id="GO:0005737">
    <property type="term" value="C:cytoplasm"/>
    <property type="evidence" value="ECO:0007669"/>
    <property type="project" value="TreeGrafter"/>
</dbReference>
<dbReference type="AlphaFoldDB" id="A0A9P4P277"/>
<evidence type="ECO:0000256" key="1">
    <source>
        <dbReference type="ARBA" id="ARBA00022618"/>
    </source>
</evidence>
<evidence type="ECO:0000256" key="6">
    <source>
        <dbReference type="ARBA" id="ARBA00023306"/>
    </source>
</evidence>
<dbReference type="GO" id="GO:0005680">
    <property type="term" value="C:anaphase-promoting complex"/>
    <property type="evidence" value="ECO:0007669"/>
    <property type="project" value="TreeGrafter"/>
</dbReference>
<accession>A0A9P4P277</accession>
<feature type="repeat" description="TPR" evidence="7">
    <location>
        <begin position="332"/>
        <end position="365"/>
    </location>
</feature>
<dbReference type="GO" id="GO:0031145">
    <property type="term" value="P:anaphase-promoting complex-dependent catabolic process"/>
    <property type="evidence" value="ECO:0007669"/>
    <property type="project" value="TreeGrafter"/>
</dbReference>
<comment type="caution">
    <text evidence="9">The sequence shown here is derived from an EMBL/GenBank/DDBJ whole genome shotgun (WGS) entry which is preliminary data.</text>
</comment>
<gene>
    <name evidence="9" type="ORF">EJ08DRAFT_674029</name>
</gene>
<evidence type="ECO:0000313" key="10">
    <source>
        <dbReference type="Proteomes" id="UP000800235"/>
    </source>
</evidence>
<feature type="compositionally biased region" description="Basic residues" evidence="8">
    <location>
        <begin position="581"/>
        <end position="590"/>
    </location>
</feature>
<keyword evidence="2" id="KW-0677">Repeat</keyword>
<keyword evidence="1 9" id="KW-0132">Cell division</keyword>
<evidence type="ECO:0000256" key="8">
    <source>
        <dbReference type="SAM" id="MobiDB-lite"/>
    </source>
</evidence>
<evidence type="ECO:0000256" key="2">
    <source>
        <dbReference type="ARBA" id="ARBA00022737"/>
    </source>
</evidence>
<keyword evidence="3" id="KW-0498">Mitosis</keyword>
<dbReference type="Proteomes" id="UP000800235">
    <property type="component" value="Unassembled WGS sequence"/>
</dbReference>
<dbReference type="PANTHER" id="PTHR12558:SF9">
    <property type="entry name" value="CELL DIVISION CYCLE PROTEIN 16 HOMOLOG"/>
    <property type="match status" value="1"/>
</dbReference>
<keyword evidence="10" id="KW-1185">Reference proteome</keyword>
<dbReference type="Pfam" id="PF13181">
    <property type="entry name" value="TPR_8"/>
    <property type="match status" value="1"/>
</dbReference>
<proteinExistence type="predicted"/>
<evidence type="ECO:0000256" key="4">
    <source>
        <dbReference type="ARBA" id="ARBA00022786"/>
    </source>
</evidence>
<evidence type="ECO:0000256" key="7">
    <source>
        <dbReference type="PROSITE-ProRule" id="PRU00339"/>
    </source>
</evidence>
<dbReference type="InterPro" id="IPR011990">
    <property type="entry name" value="TPR-like_helical_dom_sf"/>
</dbReference>
<feature type="repeat" description="TPR" evidence="7">
    <location>
        <begin position="434"/>
        <end position="467"/>
    </location>
</feature>
<name>A0A9P4P277_9PEZI</name>
<sequence length="614" mass="69014">MEKFLREWRKDALNKNQHDAAIFIGDKLLALTNSDNDAWWLAQVHFSTGNYTRAQSFLQKSDLAIRNPSCKYLAALCFIKQNKFDEALSLLGDKNPTYLFKGPGSERRKLQHVGSHLRNGSLVESKTLPRIDRAEDRDHEEEANIKAEAAMCYLRGTCYAKQNAFDKAKECYKDAVRIDVQCFEAFDALMKNSLMSPEEEWEFLGSLNYETIIVGDGTNPSLSQEAAAFTKLLYTTRLSKYGHSADFTAATEELSTHYHLGANPDISLAKASLLFTQCRFRDALALTSTILDSDLYNFATLPIHLACLHELGEKNALYLLAHSLADTHPQEPCTYLAIGIYYLTISQIASARRFFSKASILDPHFGPAWIGFAHTFAAEGEHDQAISAYSTATRLFQGTHLPNLFLGMQNLQLGNLRLAKEYLKVAYDLCKEDPLLLNELGVVFYHEEEMERAIGIFDRALEIAKEIGSEPRAWIATRANLGHALRRVGRLDDALEEFDEVLRQGGKDAAIFSAKGLVLLEQGKPKEATVALHEALATSPQDPVATDLLSRAMDAFEDVPILREEEEDEFERRIAEVTRTAGRRGNRRRREQFPFVHQGGMQGDSMVVDEEEEG</sequence>
<dbReference type="Gene3D" id="1.25.40.10">
    <property type="entry name" value="Tetratricopeptide repeat domain"/>
    <property type="match status" value="1"/>
</dbReference>
<dbReference type="GO" id="GO:0016567">
    <property type="term" value="P:protein ubiquitination"/>
    <property type="evidence" value="ECO:0007669"/>
    <property type="project" value="TreeGrafter"/>
</dbReference>
<keyword evidence="5 7" id="KW-0802">TPR repeat</keyword>
<dbReference type="Pfam" id="PF12895">
    <property type="entry name" value="ANAPC3"/>
    <property type="match status" value="1"/>
</dbReference>
<reference evidence="9" key="1">
    <citation type="journal article" date="2020" name="Stud. Mycol.">
        <title>101 Dothideomycetes genomes: a test case for predicting lifestyles and emergence of pathogens.</title>
        <authorList>
            <person name="Haridas S."/>
            <person name="Albert R."/>
            <person name="Binder M."/>
            <person name="Bloem J."/>
            <person name="Labutti K."/>
            <person name="Salamov A."/>
            <person name="Andreopoulos B."/>
            <person name="Baker S."/>
            <person name="Barry K."/>
            <person name="Bills G."/>
            <person name="Bluhm B."/>
            <person name="Cannon C."/>
            <person name="Castanera R."/>
            <person name="Culley D."/>
            <person name="Daum C."/>
            <person name="Ezra D."/>
            <person name="Gonzalez J."/>
            <person name="Henrissat B."/>
            <person name="Kuo A."/>
            <person name="Liang C."/>
            <person name="Lipzen A."/>
            <person name="Lutzoni F."/>
            <person name="Magnuson J."/>
            <person name="Mondo S."/>
            <person name="Nolan M."/>
            <person name="Ohm R."/>
            <person name="Pangilinan J."/>
            <person name="Park H.-J."/>
            <person name="Ramirez L."/>
            <person name="Alfaro M."/>
            <person name="Sun H."/>
            <person name="Tritt A."/>
            <person name="Yoshinaga Y."/>
            <person name="Zwiers L.-H."/>
            <person name="Turgeon B."/>
            <person name="Goodwin S."/>
            <person name="Spatafora J."/>
            <person name="Crous P."/>
            <person name="Grigoriev I."/>
        </authorList>
    </citation>
    <scope>NUCLEOTIDE SEQUENCE</scope>
    <source>
        <strain evidence="9">CBS 130266</strain>
    </source>
</reference>
<dbReference type="SMART" id="SM00028">
    <property type="entry name" value="TPR"/>
    <property type="match status" value="6"/>
</dbReference>